<accession>A0A1F6PG51</accession>
<dbReference type="PANTHER" id="PTHR44591:SF3">
    <property type="entry name" value="RESPONSE REGULATORY DOMAIN-CONTAINING PROTEIN"/>
    <property type="match status" value="1"/>
</dbReference>
<dbReference type="InterPro" id="IPR001789">
    <property type="entry name" value="Sig_transdc_resp-reg_receiver"/>
</dbReference>
<dbReference type="InterPro" id="IPR050595">
    <property type="entry name" value="Bact_response_regulator"/>
</dbReference>
<gene>
    <name evidence="4" type="ORF">A2538_05155</name>
</gene>
<evidence type="ECO:0000313" key="5">
    <source>
        <dbReference type="Proteomes" id="UP000178254"/>
    </source>
</evidence>
<dbReference type="AlphaFoldDB" id="A0A1F6PG51"/>
<reference evidence="4 5" key="1">
    <citation type="journal article" date="2016" name="Nat. Commun.">
        <title>Thousands of microbial genomes shed light on interconnected biogeochemical processes in an aquifer system.</title>
        <authorList>
            <person name="Anantharaman K."/>
            <person name="Brown C.T."/>
            <person name="Hug L.A."/>
            <person name="Sharon I."/>
            <person name="Castelle C.J."/>
            <person name="Probst A.J."/>
            <person name="Thomas B.C."/>
            <person name="Singh A."/>
            <person name="Wilkins M.J."/>
            <person name="Karaoz U."/>
            <person name="Brodie E.L."/>
            <person name="Williams K.H."/>
            <person name="Hubbard S.S."/>
            <person name="Banfield J.F."/>
        </authorList>
    </citation>
    <scope>NUCLEOTIDE SEQUENCE [LARGE SCALE GENOMIC DNA]</scope>
</reference>
<protein>
    <recommendedName>
        <fullName evidence="3">Response regulatory domain-containing protein</fullName>
    </recommendedName>
</protein>
<dbReference type="Gene3D" id="3.40.50.2300">
    <property type="match status" value="1"/>
</dbReference>
<dbReference type="GO" id="GO:0000160">
    <property type="term" value="P:phosphorelay signal transduction system"/>
    <property type="evidence" value="ECO:0007669"/>
    <property type="project" value="InterPro"/>
</dbReference>
<dbReference type="PANTHER" id="PTHR44591">
    <property type="entry name" value="STRESS RESPONSE REGULATOR PROTEIN 1"/>
    <property type="match status" value="1"/>
</dbReference>
<dbReference type="Pfam" id="PF00072">
    <property type="entry name" value="Response_reg"/>
    <property type="match status" value="1"/>
</dbReference>
<evidence type="ECO:0000256" key="1">
    <source>
        <dbReference type="ARBA" id="ARBA00022553"/>
    </source>
</evidence>
<organism evidence="4 5">
    <name type="scientific">Candidatus Magasanikbacteria bacterium RIFOXYD2_FULL_41_14</name>
    <dbReference type="NCBI Taxonomy" id="1798709"/>
    <lineage>
        <taxon>Bacteria</taxon>
        <taxon>Candidatus Magasanikiibacteriota</taxon>
    </lineage>
</organism>
<dbReference type="Proteomes" id="UP000178254">
    <property type="component" value="Unassembled WGS sequence"/>
</dbReference>
<dbReference type="STRING" id="1798709.A2538_05155"/>
<dbReference type="SMART" id="SM00448">
    <property type="entry name" value="REC"/>
    <property type="match status" value="1"/>
</dbReference>
<feature type="modified residue" description="4-aspartylphosphate" evidence="2">
    <location>
        <position position="56"/>
    </location>
</feature>
<evidence type="ECO:0000259" key="3">
    <source>
        <dbReference type="PROSITE" id="PS50110"/>
    </source>
</evidence>
<name>A0A1F6PG51_9BACT</name>
<evidence type="ECO:0000313" key="4">
    <source>
        <dbReference type="EMBL" id="OGH95040.1"/>
    </source>
</evidence>
<proteinExistence type="predicted"/>
<dbReference type="EMBL" id="MFRE01000005">
    <property type="protein sequence ID" value="OGH95040.1"/>
    <property type="molecule type" value="Genomic_DNA"/>
</dbReference>
<sequence length="127" mass="14310">MEKTKKKILIAEDEPATMRAMADSIKAAGFEVIKATDGEQAVEFALRDHPDCILMDIRMPKMDGLTALKRIRKNEWGKDVCITILTNISDSAKVDEALKDGAFEYLIKADWEVDKIVKKLKTRLGIE</sequence>
<comment type="caution">
    <text evidence="4">The sequence shown here is derived from an EMBL/GenBank/DDBJ whole genome shotgun (WGS) entry which is preliminary data.</text>
</comment>
<feature type="domain" description="Response regulatory" evidence="3">
    <location>
        <begin position="7"/>
        <end position="124"/>
    </location>
</feature>
<keyword evidence="1 2" id="KW-0597">Phosphoprotein</keyword>
<evidence type="ECO:0000256" key="2">
    <source>
        <dbReference type="PROSITE-ProRule" id="PRU00169"/>
    </source>
</evidence>
<dbReference type="PROSITE" id="PS50110">
    <property type="entry name" value="RESPONSE_REGULATORY"/>
    <property type="match status" value="1"/>
</dbReference>
<dbReference type="InterPro" id="IPR011006">
    <property type="entry name" value="CheY-like_superfamily"/>
</dbReference>
<dbReference type="SUPFAM" id="SSF52172">
    <property type="entry name" value="CheY-like"/>
    <property type="match status" value="1"/>
</dbReference>
<dbReference type="CDD" id="cd00156">
    <property type="entry name" value="REC"/>
    <property type="match status" value="1"/>
</dbReference>